<sequence length="42" mass="4354">MGVCSTVDIKSSATLVANLTLKGTSAFPDAFGAIQIRKQLSI</sequence>
<proteinExistence type="predicted"/>
<dbReference type="Proteomes" id="UP000054783">
    <property type="component" value="Unassembled WGS sequence"/>
</dbReference>
<name>A0A0V0Y7S7_9BILA</name>
<reference evidence="1 2" key="1">
    <citation type="submission" date="2015-01" db="EMBL/GenBank/DDBJ databases">
        <title>Evolution of Trichinella species and genotypes.</title>
        <authorList>
            <person name="Korhonen P.K."/>
            <person name="Edoardo P."/>
            <person name="Giuseppe L.R."/>
            <person name="Gasser R.B."/>
        </authorList>
    </citation>
    <scope>NUCLEOTIDE SEQUENCE [LARGE SCALE GENOMIC DNA]</scope>
    <source>
        <strain evidence="1">ISS2496</strain>
    </source>
</reference>
<protein>
    <submittedName>
        <fullName evidence="1">Uncharacterized protein</fullName>
    </submittedName>
</protein>
<keyword evidence="2" id="KW-1185">Reference proteome</keyword>
<dbReference type="AlphaFoldDB" id="A0A0V0Y7S7"/>
<organism evidence="1 2">
    <name type="scientific">Trichinella patagoniensis</name>
    <dbReference type="NCBI Taxonomy" id="990121"/>
    <lineage>
        <taxon>Eukaryota</taxon>
        <taxon>Metazoa</taxon>
        <taxon>Ecdysozoa</taxon>
        <taxon>Nematoda</taxon>
        <taxon>Enoplea</taxon>
        <taxon>Dorylaimia</taxon>
        <taxon>Trichinellida</taxon>
        <taxon>Trichinellidae</taxon>
        <taxon>Trichinella</taxon>
    </lineage>
</organism>
<dbReference type="EMBL" id="JYDQ01004435">
    <property type="protein sequence ID" value="KRX96165.1"/>
    <property type="molecule type" value="Genomic_DNA"/>
</dbReference>
<comment type="caution">
    <text evidence="1">The sequence shown here is derived from an EMBL/GenBank/DDBJ whole genome shotgun (WGS) entry which is preliminary data.</text>
</comment>
<accession>A0A0V0Y7S7</accession>
<evidence type="ECO:0000313" key="1">
    <source>
        <dbReference type="EMBL" id="KRX96165.1"/>
    </source>
</evidence>
<gene>
    <name evidence="1" type="ORF">T12_16540</name>
</gene>
<evidence type="ECO:0000313" key="2">
    <source>
        <dbReference type="Proteomes" id="UP000054783"/>
    </source>
</evidence>